<dbReference type="Gramene" id="KGN65543">
    <property type="protein sequence ID" value="KGN65543"/>
    <property type="gene ID" value="Csa_1G441340"/>
</dbReference>
<accession>A0A0A0LUX5</accession>
<gene>
    <name evidence="1" type="ORF">Csa_1G441340</name>
</gene>
<protein>
    <submittedName>
        <fullName evidence="1">Uncharacterized protein</fullName>
    </submittedName>
</protein>
<dbReference type="InterPro" id="IPR011990">
    <property type="entry name" value="TPR-like_helical_dom_sf"/>
</dbReference>
<dbReference type="AlphaFoldDB" id="A0A0A0LUX5"/>
<dbReference type="Gene3D" id="1.25.40.10">
    <property type="entry name" value="Tetratricopeptide repeat domain"/>
    <property type="match status" value="1"/>
</dbReference>
<organism evidence="1 2">
    <name type="scientific">Cucumis sativus</name>
    <name type="common">Cucumber</name>
    <dbReference type="NCBI Taxonomy" id="3659"/>
    <lineage>
        <taxon>Eukaryota</taxon>
        <taxon>Viridiplantae</taxon>
        <taxon>Streptophyta</taxon>
        <taxon>Embryophyta</taxon>
        <taxon>Tracheophyta</taxon>
        <taxon>Spermatophyta</taxon>
        <taxon>Magnoliopsida</taxon>
        <taxon>eudicotyledons</taxon>
        <taxon>Gunneridae</taxon>
        <taxon>Pentapetalae</taxon>
        <taxon>rosids</taxon>
        <taxon>fabids</taxon>
        <taxon>Cucurbitales</taxon>
        <taxon>Cucurbitaceae</taxon>
        <taxon>Benincaseae</taxon>
        <taxon>Cucumis</taxon>
    </lineage>
</organism>
<reference evidence="1 2" key="3">
    <citation type="journal article" date="2010" name="BMC Genomics">
        <title>Transcriptome sequencing and comparative analysis of cucumber flowers with different sex types.</title>
        <authorList>
            <person name="Guo S."/>
            <person name="Zheng Y."/>
            <person name="Joung J.G."/>
            <person name="Liu S."/>
            <person name="Zhang Z."/>
            <person name="Crasta O.R."/>
            <person name="Sobral B.W."/>
            <person name="Xu Y."/>
            <person name="Huang S."/>
            <person name="Fei Z."/>
        </authorList>
    </citation>
    <scope>NUCLEOTIDE SEQUENCE [LARGE SCALE GENOMIC DNA]</scope>
    <source>
        <strain evidence="2">cv. 9930</strain>
    </source>
</reference>
<name>A0A0A0LUX5_CUCSA</name>
<reference evidence="1 2" key="2">
    <citation type="journal article" date="2009" name="PLoS ONE">
        <title>An integrated genetic and cytogenetic map of the cucumber genome.</title>
        <authorList>
            <person name="Ren Y."/>
            <person name="Zhang Z."/>
            <person name="Liu J."/>
            <person name="Staub J.E."/>
            <person name="Han Y."/>
            <person name="Cheng Z."/>
            <person name="Li X."/>
            <person name="Lu J."/>
            <person name="Miao H."/>
            <person name="Kang H."/>
            <person name="Xie B."/>
            <person name="Gu X."/>
            <person name="Wang X."/>
            <person name="Du Y."/>
            <person name="Jin W."/>
            <person name="Huang S."/>
        </authorList>
    </citation>
    <scope>NUCLEOTIDE SEQUENCE [LARGE SCALE GENOMIC DNA]</scope>
    <source>
        <strain evidence="2">cv. 9930</strain>
    </source>
</reference>
<dbReference type="Proteomes" id="UP000029981">
    <property type="component" value="Chromosome 1"/>
</dbReference>
<keyword evidence="2" id="KW-1185">Reference proteome</keyword>
<evidence type="ECO:0000313" key="1">
    <source>
        <dbReference type="EMBL" id="KGN65543.1"/>
    </source>
</evidence>
<proteinExistence type="predicted"/>
<dbReference type="OrthoDB" id="1398107at2759"/>
<dbReference type="PANTHER" id="PTHR36350:SF2">
    <property type="entry name" value="PROTEIN, PUTATIVE-RELATED"/>
    <property type="match status" value="1"/>
</dbReference>
<dbReference type="EMBL" id="CM002922">
    <property type="protein sequence ID" value="KGN65543.1"/>
    <property type="molecule type" value="Genomic_DNA"/>
</dbReference>
<dbReference type="SUPFAM" id="SSF48452">
    <property type="entry name" value="TPR-like"/>
    <property type="match status" value="1"/>
</dbReference>
<reference evidence="1 2" key="4">
    <citation type="journal article" date="2011" name="BMC Genomics">
        <title>RNA-Seq improves annotation of protein-coding genes in the cucumber genome.</title>
        <authorList>
            <person name="Li Z."/>
            <person name="Zhang Z."/>
            <person name="Yan P."/>
            <person name="Huang S."/>
            <person name="Fei Z."/>
            <person name="Lin K."/>
        </authorList>
    </citation>
    <scope>NUCLEOTIDE SEQUENCE [LARGE SCALE GENOMIC DNA]</scope>
    <source>
        <strain evidence="2">cv. 9930</strain>
    </source>
</reference>
<dbReference type="PANTHER" id="PTHR36350">
    <property type="entry name" value="TRANSMEMBRANE PROTEIN"/>
    <property type="match status" value="1"/>
</dbReference>
<dbReference type="KEGG" id="csv:101223225"/>
<evidence type="ECO:0000313" key="2">
    <source>
        <dbReference type="Proteomes" id="UP000029981"/>
    </source>
</evidence>
<sequence>MESIFLLPSISIPKLPSNAPSFTIPSMSSSWLPFNLRNNTPFSQLSNYSTNIVSIGSISSLNTCNRLLVRCGNVHGGEAHSDARAQDPLKSLLSLVEPMKINSITSTITRFKSEALKLVMDGKYNEAESHMEALLKGDTDVAYEARLAHLQILIHLDKYEKALNFLEKEGDFPRSKLWEERLFLYKAVVYTMLDKDDDAEKWWNKYVDTLPNVNGKTETNVINHTNSEMIIVMDAKDLLKPLLSFKKPAKVEENTFLSHIIHTKNMAMKKVVNGEYEFAKSLMKSKVELIKDSQERLEAQITHIHILIYLDEYEEALDILSEIEYQFSPSDFRPWLYKAIGLTMLGNHKDAKTCWKAFMKTIGIKGFPNFN</sequence>
<reference evidence="1 2" key="1">
    <citation type="journal article" date="2009" name="Nat. Genet.">
        <title>The genome of the cucumber, Cucumis sativus L.</title>
        <authorList>
            <person name="Huang S."/>
            <person name="Li R."/>
            <person name="Zhang Z."/>
            <person name="Li L."/>
            <person name="Gu X."/>
            <person name="Fan W."/>
            <person name="Lucas W.J."/>
            <person name="Wang X."/>
            <person name="Xie B."/>
            <person name="Ni P."/>
            <person name="Ren Y."/>
            <person name="Zhu H."/>
            <person name="Li J."/>
            <person name="Lin K."/>
            <person name="Jin W."/>
            <person name="Fei Z."/>
            <person name="Li G."/>
            <person name="Staub J."/>
            <person name="Kilian A."/>
            <person name="van der Vossen E.A."/>
            <person name="Wu Y."/>
            <person name="Guo J."/>
            <person name="He J."/>
            <person name="Jia Z."/>
            <person name="Ren Y."/>
            <person name="Tian G."/>
            <person name="Lu Y."/>
            <person name="Ruan J."/>
            <person name="Qian W."/>
            <person name="Wang M."/>
            <person name="Huang Q."/>
            <person name="Li B."/>
            <person name="Xuan Z."/>
            <person name="Cao J."/>
            <person name="Asan"/>
            <person name="Wu Z."/>
            <person name="Zhang J."/>
            <person name="Cai Q."/>
            <person name="Bai Y."/>
            <person name="Zhao B."/>
            <person name="Han Y."/>
            <person name="Li Y."/>
            <person name="Li X."/>
            <person name="Wang S."/>
            <person name="Shi Q."/>
            <person name="Liu S."/>
            <person name="Cho W.K."/>
            <person name="Kim J.Y."/>
            <person name="Xu Y."/>
            <person name="Heller-Uszynska K."/>
            <person name="Miao H."/>
            <person name="Cheng Z."/>
            <person name="Zhang S."/>
            <person name="Wu J."/>
            <person name="Yang Y."/>
            <person name="Kang H."/>
            <person name="Li M."/>
            <person name="Liang H."/>
            <person name="Ren X."/>
            <person name="Shi Z."/>
            <person name="Wen M."/>
            <person name="Jian M."/>
            <person name="Yang H."/>
            <person name="Zhang G."/>
            <person name="Yang Z."/>
            <person name="Chen R."/>
            <person name="Liu S."/>
            <person name="Li J."/>
            <person name="Ma L."/>
            <person name="Liu H."/>
            <person name="Zhou Y."/>
            <person name="Zhao J."/>
            <person name="Fang X."/>
            <person name="Li G."/>
            <person name="Fang L."/>
            <person name="Li Y."/>
            <person name="Liu D."/>
            <person name="Zheng H."/>
            <person name="Zhang Y."/>
            <person name="Qin N."/>
            <person name="Li Z."/>
            <person name="Yang G."/>
            <person name="Yang S."/>
            <person name="Bolund L."/>
            <person name="Kristiansen K."/>
            <person name="Zheng H."/>
            <person name="Li S."/>
            <person name="Zhang X."/>
            <person name="Yang H."/>
            <person name="Wang J."/>
            <person name="Sun R."/>
            <person name="Zhang B."/>
            <person name="Jiang S."/>
            <person name="Wang J."/>
            <person name="Du Y."/>
            <person name="Li S."/>
        </authorList>
    </citation>
    <scope>NUCLEOTIDE SEQUENCE [LARGE SCALE GENOMIC DNA]</scope>
    <source>
        <strain evidence="2">cv. 9930</strain>
    </source>
</reference>